<dbReference type="EMBL" id="BK016070">
    <property type="protein sequence ID" value="DAF92674.1"/>
    <property type="molecule type" value="Genomic_DNA"/>
</dbReference>
<accession>A0A8S5UE49</accession>
<protein>
    <submittedName>
        <fullName evidence="1">Uncharacterized protein</fullName>
    </submittedName>
</protein>
<proteinExistence type="predicted"/>
<organism evidence="1">
    <name type="scientific">Myoviridae sp. ct1AP5</name>
    <dbReference type="NCBI Taxonomy" id="2825017"/>
    <lineage>
        <taxon>Viruses</taxon>
        <taxon>Duplodnaviria</taxon>
        <taxon>Heunggongvirae</taxon>
        <taxon>Uroviricota</taxon>
        <taxon>Caudoviricetes</taxon>
    </lineage>
</organism>
<name>A0A8S5UE49_9CAUD</name>
<evidence type="ECO:0000313" key="1">
    <source>
        <dbReference type="EMBL" id="DAF92674.1"/>
    </source>
</evidence>
<sequence>MELKLNIYNELDEVVKTYTRDSYSIKMGLLKRIITIIDLDALAKCLKAKTNESNASLISLVYDLALNSYDTVLDLMKDVFKGLTEEEYNTVHLDEVIDTIISLGKYTFSTIGIAGKDRKN</sequence>
<reference evidence="1" key="1">
    <citation type="journal article" date="2021" name="Proc. Natl. Acad. Sci. U.S.A.">
        <title>A Catalog of Tens of Thousands of Viruses from Human Metagenomes Reveals Hidden Associations with Chronic Diseases.</title>
        <authorList>
            <person name="Tisza M.J."/>
            <person name="Buck C.B."/>
        </authorList>
    </citation>
    <scope>NUCLEOTIDE SEQUENCE</scope>
    <source>
        <strain evidence="1">Ct1AP5</strain>
    </source>
</reference>